<reference evidence="3 4" key="1">
    <citation type="submission" date="2019-08" db="EMBL/GenBank/DDBJ databases">
        <title>Pseudomonas haemolytica sp. nov. isolated from raw milk and skim milk concentrate.</title>
        <authorList>
            <person name="Hofmann K."/>
            <person name="Huptas C."/>
            <person name="Doll E."/>
            <person name="Scherer S."/>
            <person name="Wenning M."/>
        </authorList>
    </citation>
    <scope>NUCLEOTIDE SEQUENCE [LARGE SCALE GENOMIC DNA]</scope>
    <source>
        <strain evidence="3 4">DSM 108988</strain>
    </source>
</reference>
<protein>
    <submittedName>
        <fullName evidence="3">GNAT family N-acetyltransferase</fullName>
    </submittedName>
</protein>
<dbReference type="GO" id="GO:0016747">
    <property type="term" value="F:acyltransferase activity, transferring groups other than amino-acyl groups"/>
    <property type="evidence" value="ECO:0007669"/>
    <property type="project" value="InterPro"/>
</dbReference>
<dbReference type="AlphaFoldDB" id="A0A646P4R4"/>
<gene>
    <name evidence="3" type="ORF">FRT60_27350</name>
    <name evidence="2" type="ORF">JJD71_28355</name>
</gene>
<dbReference type="PROSITE" id="PS51186">
    <property type="entry name" value="GNAT"/>
    <property type="match status" value="1"/>
</dbReference>
<dbReference type="Pfam" id="PF00583">
    <property type="entry name" value="Acetyltransf_1"/>
    <property type="match status" value="1"/>
</dbReference>
<dbReference type="Gene3D" id="3.40.630.30">
    <property type="match status" value="1"/>
</dbReference>
<evidence type="ECO:0000313" key="5">
    <source>
        <dbReference type="Proteomes" id="UP000620382"/>
    </source>
</evidence>
<dbReference type="Proteomes" id="UP000432048">
    <property type="component" value="Unassembled WGS sequence"/>
</dbReference>
<keyword evidence="3" id="KW-0808">Transferase</keyword>
<reference evidence="2 5" key="2">
    <citation type="submission" date="2021-01" db="EMBL/GenBank/DDBJ databases">
        <title>Antibiotic resistance and phylogeny of Pseudomonas spp. isolated over three decades from chicken meat in the Norwegian food chain.</title>
        <authorList>
            <person name="Moen B."/>
        </authorList>
    </citation>
    <scope>NUCLEOTIDE SEQUENCE [LARGE SCALE GENOMIC DNA]</scope>
    <source>
        <strain evidence="2 5">MF6766</strain>
    </source>
</reference>
<organism evidence="3 4">
    <name type="scientific">Pseudomonas haemolytica</name>
    <dbReference type="NCBI Taxonomy" id="2600065"/>
    <lineage>
        <taxon>Bacteria</taxon>
        <taxon>Pseudomonadati</taxon>
        <taxon>Pseudomonadota</taxon>
        <taxon>Gammaproteobacteria</taxon>
        <taxon>Pseudomonadales</taxon>
        <taxon>Pseudomonadaceae</taxon>
        <taxon>Pseudomonas</taxon>
    </lineage>
</organism>
<dbReference type="InterPro" id="IPR016181">
    <property type="entry name" value="Acyl_CoA_acyltransferase"/>
</dbReference>
<evidence type="ECO:0000313" key="3">
    <source>
        <dbReference type="EMBL" id="MRJ24007.1"/>
    </source>
</evidence>
<dbReference type="SUPFAM" id="SSF55729">
    <property type="entry name" value="Acyl-CoA N-acyltransferases (Nat)"/>
    <property type="match status" value="1"/>
</dbReference>
<accession>A0A646P4R4</accession>
<dbReference type="RefSeq" id="WP_127882208.1">
    <property type="nucleotide sequence ID" value="NZ_JAEKDB010000005.1"/>
</dbReference>
<comment type="caution">
    <text evidence="3">The sequence shown here is derived from an EMBL/GenBank/DDBJ whole genome shotgun (WGS) entry which is preliminary data.</text>
</comment>
<name>A0A646P4R4_9PSED</name>
<evidence type="ECO:0000313" key="2">
    <source>
        <dbReference type="EMBL" id="MBK3462983.1"/>
    </source>
</evidence>
<sequence length="222" mass="24948">MARRVWALTAPECEFRTRETDKEIGMTKLQEAPQDIVDTFLPTIFENDAKGILADLLAQPALAMHFMDFSKTETMRAIRHVVGILEECYRAGHLKVAVSHENGRLYGYAIFFVHPDPSISRYCHKIFVFEPYRGHGIGTQLLNGVLDYSQGTCLLCNHDLIPFYERAGLQLKGDFTPPTSQQGFALTRDMYVDLAIMGSPGVEGSSPVFMLNDDDIKQLLSI</sequence>
<feature type="domain" description="N-acetyltransferase" evidence="1">
    <location>
        <begin position="56"/>
        <end position="191"/>
    </location>
</feature>
<dbReference type="EMBL" id="VOIX01000017">
    <property type="protein sequence ID" value="MRJ24007.1"/>
    <property type="molecule type" value="Genomic_DNA"/>
</dbReference>
<dbReference type="InterPro" id="IPR000182">
    <property type="entry name" value="GNAT_dom"/>
</dbReference>
<proteinExistence type="predicted"/>
<evidence type="ECO:0000259" key="1">
    <source>
        <dbReference type="PROSITE" id="PS51186"/>
    </source>
</evidence>
<dbReference type="Proteomes" id="UP000620382">
    <property type="component" value="Unassembled WGS sequence"/>
</dbReference>
<dbReference type="EMBL" id="JAENSR010000013">
    <property type="protein sequence ID" value="MBK3462983.1"/>
    <property type="molecule type" value="Genomic_DNA"/>
</dbReference>
<evidence type="ECO:0000313" key="4">
    <source>
        <dbReference type="Proteomes" id="UP000432048"/>
    </source>
</evidence>
<keyword evidence="5" id="KW-1185">Reference proteome</keyword>
<dbReference type="CDD" id="cd04301">
    <property type="entry name" value="NAT_SF"/>
    <property type="match status" value="1"/>
</dbReference>